<protein>
    <recommendedName>
        <fullName evidence="2">SCP domain-containing protein</fullName>
    </recommendedName>
</protein>
<evidence type="ECO:0000259" key="2">
    <source>
        <dbReference type="SMART" id="SM00198"/>
    </source>
</evidence>
<dbReference type="CDD" id="cd05380">
    <property type="entry name" value="CAP_euk"/>
    <property type="match status" value="1"/>
</dbReference>
<dbReference type="SMART" id="SM00198">
    <property type="entry name" value="SCP"/>
    <property type="match status" value="1"/>
</dbReference>
<dbReference type="SUPFAM" id="SSF55797">
    <property type="entry name" value="PR-1-like"/>
    <property type="match status" value="2"/>
</dbReference>
<feature type="signal peptide" evidence="1">
    <location>
        <begin position="1"/>
        <end position="17"/>
    </location>
</feature>
<name>A0A0B7AYY4_9EUPU</name>
<feature type="domain" description="SCP" evidence="2">
    <location>
        <begin position="24"/>
        <end position="172"/>
    </location>
</feature>
<dbReference type="AlphaFoldDB" id="A0A0B7AYY4"/>
<dbReference type="InterPro" id="IPR014044">
    <property type="entry name" value="CAP_dom"/>
</dbReference>
<keyword evidence="1" id="KW-0732">Signal</keyword>
<reference evidence="3" key="1">
    <citation type="submission" date="2014-12" db="EMBL/GenBank/DDBJ databases">
        <title>Insight into the proteome of Arion vulgaris.</title>
        <authorList>
            <person name="Aradska J."/>
            <person name="Bulat T."/>
            <person name="Smidak R."/>
            <person name="Sarate P."/>
            <person name="Gangsoo J."/>
            <person name="Sialana F."/>
            <person name="Bilban M."/>
            <person name="Lubec G."/>
        </authorList>
    </citation>
    <scope>NUCLEOTIDE SEQUENCE</scope>
    <source>
        <tissue evidence="3">Skin</tissue>
    </source>
</reference>
<feature type="chain" id="PRO_5007391740" description="SCP domain-containing protein" evidence="1">
    <location>
        <begin position="18"/>
        <end position="412"/>
    </location>
</feature>
<dbReference type="PANTHER" id="PTHR10334">
    <property type="entry name" value="CYSTEINE-RICH SECRETORY PROTEIN-RELATED"/>
    <property type="match status" value="1"/>
</dbReference>
<dbReference type="InterPro" id="IPR035940">
    <property type="entry name" value="CAP_sf"/>
</dbReference>
<dbReference type="EMBL" id="HACG01038418">
    <property type="protein sequence ID" value="CEK85283.1"/>
    <property type="molecule type" value="Transcribed_RNA"/>
</dbReference>
<evidence type="ECO:0000313" key="5">
    <source>
        <dbReference type="EMBL" id="CEK85284.1"/>
    </source>
</evidence>
<evidence type="ECO:0000256" key="1">
    <source>
        <dbReference type="SAM" id="SignalP"/>
    </source>
</evidence>
<dbReference type="EMBL" id="HACG01038419">
    <property type="protein sequence ID" value="CEK85284.1"/>
    <property type="molecule type" value="Transcribed_RNA"/>
</dbReference>
<feature type="non-terminal residue" evidence="3">
    <location>
        <position position="412"/>
    </location>
</feature>
<dbReference type="Gene3D" id="3.40.33.10">
    <property type="entry name" value="CAP"/>
    <property type="match status" value="2"/>
</dbReference>
<dbReference type="Pfam" id="PF00188">
    <property type="entry name" value="CAP"/>
    <property type="match status" value="2"/>
</dbReference>
<proteinExistence type="predicted"/>
<dbReference type="InterPro" id="IPR001283">
    <property type="entry name" value="CRISP-related"/>
</dbReference>
<sequence>MSWLLLVVLVLMAAAEGKLIELRKEVANVIRQHNTERSNRQLKASDMLEMSWDDSLARQAGEFSERCSYTYPDVQEFDVGSNLYYEQDFVHGHKSVRRLVKKALKSWTRGKDYFIYGPHCERSCSYVQMIFAQTDKVGCALSTCPSLKNGDIEETFASIFICFYSPRQSLLTSYPYKTGYICSECPAGAICRDGLCSPLGYEAVPAYIQDDPSDRLQSRQLGNVNTDALTDNEEHYLTATHNRLREASNRDPMEWDAFLEQWAHWIVNCNVDYPGPAHTYTNFQRLDQGTQVYTIVYDWSSEADNTNLNLDHGCRTPKDVLRCNHYTNILQPMLTSMACAAKDCKDNTRHLVCLYDNKVDREFTPVQTYTQGPRRNRRNKRKPKFLGFEAPAAYTLETSPDRLQVRQQASSN</sequence>
<gene>
    <name evidence="3" type="primary">ORF147273</name>
    <name evidence="4" type="synonym">ORF147280</name>
    <name evidence="5" type="synonym">ORF147284</name>
</gene>
<evidence type="ECO:0000313" key="4">
    <source>
        <dbReference type="EMBL" id="CEK85283.1"/>
    </source>
</evidence>
<evidence type="ECO:0000313" key="3">
    <source>
        <dbReference type="EMBL" id="CEK85281.1"/>
    </source>
</evidence>
<accession>A0A0B7AYY4</accession>
<dbReference type="EMBL" id="HACG01038416">
    <property type="protein sequence ID" value="CEK85281.1"/>
    <property type="molecule type" value="Transcribed_RNA"/>
</dbReference>
<organism evidence="3">
    <name type="scientific">Arion vulgaris</name>
    <dbReference type="NCBI Taxonomy" id="1028688"/>
    <lineage>
        <taxon>Eukaryota</taxon>
        <taxon>Metazoa</taxon>
        <taxon>Spiralia</taxon>
        <taxon>Lophotrochozoa</taxon>
        <taxon>Mollusca</taxon>
        <taxon>Gastropoda</taxon>
        <taxon>Heterobranchia</taxon>
        <taxon>Euthyneura</taxon>
        <taxon>Panpulmonata</taxon>
        <taxon>Eupulmonata</taxon>
        <taxon>Stylommatophora</taxon>
        <taxon>Helicina</taxon>
        <taxon>Arionoidea</taxon>
        <taxon>Arionidae</taxon>
        <taxon>Arion</taxon>
    </lineage>
</organism>